<dbReference type="PANTHER" id="PTHR36505">
    <property type="entry name" value="BLR1072 PROTEIN"/>
    <property type="match status" value="1"/>
</dbReference>
<dbReference type="OrthoDB" id="139204at2157"/>
<gene>
    <name evidence="2" type="ORF">HWN36_07605</name>
</gene>
<dbReference type="RefSeq" id="WP_176788797.1">
    <property type="nucleotide sequence ID" value="NZ_JABXWR010000001.1"/>
</dbReference>
<dbReference type="InterPro" id="IPR027275">
    <property type="entry name" value="PRC-brl_dom"/>
</dbReference>
<sequence>MSFASQVTVVYPRMEMIDRILGSSVKSAAEEHLGVIDSLMIDTSSGLVTFAVISSGGILGLGEKYFPVPWQALSREPGQDEYTLKVREETFKNAPSFDRGNPPRSDDLAWFERVYHFYGVEPVW</sequence>
<dbReference type="InterPro" id="IPR011033">
    <property type="entry name" value="PRC_barrel-like_sf"/>
</dbReference>
<dbReference type="PANTHER" id="PTHR36505:SF1">
    <property type="entry name" value="BLR1072 PROTEIN"/>
    <property type="match status" value="1"/>
</dbReference>
<dbReference type="AlphaFoldDB" id="A0A7K4HPH1"/>
<dbReference type="Pfam" id="PF05239">
    <property type="entry name" value="PRC"/>
    <property type="match status" value="1"/>
</dbReference>
<protein>
    <submittedName>
        <fullName evidence="2">PRC-barrel domain-containing protein</fullName>
    </submittedName>
</protein>
<dbReference type="EMBL" id="JABXWR010000001">
    <property type="protein sequence ID" value="NVO67174.1"/>
    <property type="molecule type" value="Genomic_DNA"/>
</dbReference>
<keyword evidence="3" id="KW-1185">Reference proteome</keyword>
<reference evidence="2 3" key="1">
    <citation type="submission" date="2020-06" db="EMBL/GenBank/DDBJ databases">
        <title>Methanofollis fontis sp. nov., a methanogen isolated from marine sediments near a cold seep at Four-Way Closure Ridge offshore southwestern Taiwan.</title>
        <authorList>
            <person name="Chen S.-C."/>
            <person name="Teng N.-H."/>
            <person name="Lin Y.-S."/>
            <person name="Lai M.-C."/>
            <person name="Chen H.-H."/>
            <person name="Wang C.-C."/>
        </authorList>
    </citation>
    <scope>NUCLEOTIDE SEQUENCE [LARGE SCALE GENOMIC DNA]</scope>
    <source>
        <strain evidence="2 3">DSM 2702</strain>
    </source>
</reference>
<evidence type="ECO:0000313" key="2">
    <source>
        <dbReference type="EMBL" id="NVO67174.1"/>
    </source>
</evidence>
<comment type="caution">
    <text evidence="2">The sequence shown here is derived from an EMBL/GenBank/DDBJ whole genome shotgun (WGS) entry which is preliminary data.</text>
</comment>
<evidence type="ECO:0000259" key="1">
    <source>
        <dbReference type="Pfam" id="PF05239"/>
    </source>
</evidence>
<name>A0A7K4HPH1_9EURY</name>
<proteinExistence type="predicted"/>
<evidence type="ECO:0000313" key="3">
    <source>
        <dbReference type="Proteomes" id="UP000570823"/>
    </source>
</evidence>
<accession>A0A7K4HPH1</accession>
<feature type="domain" description="PRC-barrel" evidence="1">
    <location>
        <begin position="17"/>
        <end position="89"/>
    </location>
</feature>
<dbReference type="Gene3D" id="2.30.30.240">
    <property type="entry name" value="PRC-barrel domain"/>
    <property type="match status" value="1"/>
</dbReference>
<dbReference type="SUPFAM" id="SSF50346">
    <property type="entry name" value="PRC-barrel domain"/>
    <property type="match status" value="1"/>
</dbReference>
<dbReference type="Proteomes" id="UP000570823">
    <property type="component" value="Unassembled WGS sequence"/>
</dbReference>
<organism evidence="2 3">
    <name type="scientific">Methanofollis tationis</name>
    <dbReference type="NCBI Taxonomy" id="81417"/>
    <lineage>
        <taxon>Archaea</taxon>
        <taxon>Methanobacteriati</taxon>
        <taxon>Methanobacteriota</taxon>
        <taxon>Stenosarchaea group</taxon>
        <taxon>Methanomicrobia</taxon>
        <taxon>Methanomicrobiales</taxon>
        <taxon>Methanomicrobiaceae</taxon>
        <taxon>Methanofollis</taxon>
    </lineage>
</organism>